<comment type="subcellular location">
    <subcellularLocation>
        <location evidence="1">Cell envelope</location>
    </subcellularLocation>
</comment>
<evidence type="ECO:0000256" key="1">
    <source>
        <dbReference type="ARBA" id="ARBA00004196"/>
    </source>
</evidence>
<comment type="caution">
    <text evidence="7">The sequence shown here is derived from an EMBL/GenBank/DDBJ whole genome shotgun (WGS) entry which is preliminary data.</text>
</comment>
<organism evidence="7 8">
    <name type="scientific">Cohnella phaseoli</name>
    <dbReference type="NCBI Taxonomy" id="456490"/>
    <lineage>
        <taxon>Bacteria</taxon>
        <taxon>Bacillati</taxon>
        <taxon>Bacillota</taxon>
        <taxon>Bacilli</taxon>
        <taxon>Bacillales</taxon>
        <taxon>Paenibacillaceae</taxon>
        <taxon>Cohnella</taxon>
    </lineage>
</organism>
<evidence type="ECO:0000256" key="2">
    <source>
        <dbReference type="ARBA" id="ARBA00008520"/>
    </source>
</evidence>
<dbReference type="PANTHER" id="PTHR43649">
    <property type="entry name" value="ARABINOSE-BINDING PROTEIN-RELATED"/>
    <property type="match status" value="1"/>
</dbReference>
<feature type="chain" id="PRO_5038873519" evidence="6">
    <location>
        <begin position="26"/>
        <end position="515"/>
    </location>
</feature>
<evidence type="ECO:0000256" key="6">
    <source>
        <dbReference type="SAM" id="SignalP"/>
    </source>
</evidence>
<evidence type="ECO:0000313" key="8">
    <source>
        <dbReference type="Proteomes" id="UP000256977"/>
    </source>
</evidence>
<dbReference type="InterPro" id="IPR006059">
    <property type="entry name" value="SBP"/>
</dbReference>
<dbReference type="InterPro" id="IPR050490">
    <property type="entry name" value="Bact_solute-bd_prot1"/>
</dbReference>
<dbReference type="AlphaFoldDB" id="A0A3D9KBK2"/>
<comment type="similarity">
    <text evidence="2">Belongs to the bacterial solute-binding protein 1 family.</text>
</comment>
<feature type="compositionally biased region" description="Low complexity" evidence="5">
    <location>
        <begin position="32"/>
        <end position="51"/>
    </location>
</feature>
<dbReference type="RefSeq" id="WP_116060547.1">
    <property type="nucleotide sequence ID" value="NZ_QRDZ01000007.1"/>
</dbReference>
<sequence>MKKGLSNSASSALLILLLVALTLTACSGNSGGSATDSGSPSSSAPSSASASKQPDDNKPVKLRITTQMFTPTEDKTPTEGTPVPRVALDKIIEDFTKENPHISVEILKAPTSSQEEYLTWMTTKIASGDAPDITWATDTPQNMVGQGWLLPIDDYLDQPNLYVDANAKWLDTFTNAEIITKFSDGQRYTVPIMQAAGDSTTFFYNIDIFEELGLAVPNTWAEFVSALTKIKEAGYIPIIPTVENKGPTLWQMLQVSVPILTNKFIGEYNYTGAKTPEEMAGDEWIRSIHKGIVSQDKPEMQEVWKQYKAFASLWPQGWATQDMKPLWQQGKAGIREGGMWELSSELSDTKRSFRWGMFSKPYIGSDSTPLAADYEKQQGFPKNIQAMFNLAIVKPTVEKAGTTNAAIQFLHYLTKADVNEYLVNEIPVGRPTVKGAEALSLFDGIKESESPILPDINFGMNVWFDSETYDAVRRNVTNWVDNKMDDKTFFANIEKAFRTGADQVIASQKLDTSKW</sequence>
<reference evidence="7 8" key="1">
    <citation type="submission" date="2018-07" db="EMBL/GenBank/DDBJ databases">
        <title>Genomic Encyclopedia of Type Strains, Phase III (KMG-III): the genomes of soil and plant-associated and newly described type strains.</title>
        <authorList>
            <person name="Whitman W."/>
        </authorList>
    </citation>
    <scope>NUCLEOTIDE SEQUENCE [LARGE SCALE GENOMIC DNA]</scope>
    <source>
        <strain evidence="7 8">CECT 7287</strain>
    </source>
</reference>
<keyword evidence="3" id="KW-0813">Transport</keyword>
<dbReference type="SUPFAM" id="SSF53850">
    <property type="entry name" value="Periplasmic binding protein-like II"/>
    <property type="match status" value="1"/>
</dbReference>
<dbReference type="Proteomes" id="UP000256977">
    <property type="component" value="Unassembled WGS sequence"/>
</dbReference>
<protein>
    <submittedName>
        <fullName evidence="7">ABC-type glycerol-3-phosphate transport system substrate-binding protein</fullName>
    </submittedName>
</protein>
<evidence type="ECO:0000256" key="4">
    <source>
        <dbReference type="ARBA" id="ARBA00022729"/>
    </source>
</evidence>
<keyword evidence="4 6" id="KW-0732">Signal</keyword>
<dbReference type="EMBL" id="QRDZ01000007">
    <property type="protein sequence ID" value="RED83904.1"/>
    <property type="molecule type" value="Genomic_DNA"/>
</dbReference>
<evidence type="ECO:0000313" key="7">
    <source>
        <dbReference type="EMBL" id="RED83904.1"/>
    </source>
</evidence>
<evidence type="ECO:0000256" key="3">
    <source>
        <dbReference type="ARBA" id="ARBA00022448"/>
    </source>
</evidence>
<feature type="signal peptide" evidence="6">
    <location>
        <begin position="1"/>
        <end position="25"/>
    </location>
</feature>
<name>A0A3D9KBK2_9BACL</name>
<dbReference type="Gene3D" id="3.40.190.10">
    <property type="entry name" value="Periplasmic binding protein-like II"/>
    <property type="match status" value="1"/>
</dbReference>
<proteinExistence type="inferred from homology"/>
<dbReference type="OrthoDB" id="9798191at2"/>
<accession>A0A3D9KBK2</accession>
<keyword evidence="8" id="KW-1185">Reference proteome</keyword>
<feature type="region of interest" description="Disordered" evidence="5">
    <location>
        <begin position="29"/>
        <end position="60"/>
    </location>
</feature>
<dbReference type="GO" id="GO:0030313">
    <property type="term" value="C:cell envelope"/>
    <property type="evidence" value="ECO:0007669"/>
    <property type="project" value="UniProtKB-SubCell"/>
</dbReference>
<dbReference type="PANTHER" id="PTHR43649:SF31">
    <property type="entry name" value="SN-GLYCEROL-3-PHOSPHATE-BINDING PERIPLASMIC PROTEIN UGPB"/>
    <property type="match status" value="1"/>
</dbReference>
<dbReference type="PROSITE" id="PS51257">
    <property type="entry name" value="PROKAR_LIPOPROTEIN"/>
    <property type="match status" value="1"/>
</dbReference>
<dbReference type="Pfam" id="PF01547">
    <property type="entry name" value="SBP_bac_1"/>
    <property type="match status" value="1"/>
</dbReference>
<evidence type="ECO:0000256" key="5">
    <source>
        <dbReference type="SAM" id="MobiDB-lite"/>
    </source>
</evidence>
<gene>
    <name evidence="7" type="ORF">DFP98_10710</name>
</gene>